<evidence type="ECO:0000313" key="2">
    <source>
        <dbReference type="EMBL" id="AHE38873.1"/>
    </source>
</evidence>
<protein>
    <recommendedName>
        <fullName evidence="3">Secreted protein</fullName>
    </recommendedName>
</protein>
<evidence type="ECO:0000256" key="1">
    <source>
        <dbReference type="SAM" id="SignalP"/>
    </source>
</evidence>
<reference evidence="2" key="1">
    <citation type="submission" date="2013-09" db="EMBL/GenBank/DDBJ databases">
        <title>Complete nucleotide sequence of Streptomyces linear plasmid pFRL3.</title>
        <authorList>
            <person name="Chen Z."/>
            <person name="Fang P."/>
            <person name="Qin Z."/>
        </authorList>
    </citation>
    <scope>NUCLEOTIDE SEQUENCE</scope>
    <source>
        <plasmid evidence="2">pFRL3</plasmid>
    </source>
</reference>
<keyword evidence="1" id="KW-0732">Signal</keyword>
<dbReference type="AlphaFoldDB" id="V9Z454"/>
<geneLocation type="plasmid" evidence="2">
    <name>pFRL3</name>
</geneLocation>
<feature type="signal peptide" evidence="1">
    <location>
        <begin position="1"/>
        <end position="29"/>
    </location>
</feature>
<keyword evidence="2" id="KW-0614">Plasmid</keyword>
<feature type="chain" id="PRO_5004784605" description="Secreted protein" evidence="1">
    <location>
        <begin position="30"/>
        <end position="160"/>
    </location>
</feature>
<proteinExistence type="predicted"/>
<organism evidence="2">
    <name type="scientific">Streptomyces sp. FR1</name>
    <dbReference type="NCBI Taxonomy" id="349971"/>
    <lineage>
        <taxon>Bacteria</taxon>
        <taxon>Bacillati</taxon>
        <taxon>Actinomycetota</taxon>
        <taxon>Actinomycetes</taxon>
        <taxon>Kitasatosporales</taxon>
        <taxon>Streptomycetaceae</taxon>
        <taxon>Streptomyces</taxon>
    </lineage>
</organism>
<dbReference type="EMBL" id="KF602048">
    <property type="protein sequence ID" value="AHE38873.1"/>
    <property type="molecule type" value="Genomic_DNA"/>
</dbReference>
<evidence type="ECO:0008006" key="3">
    <source>
        <dbReference type="Google" id="ProtNLM"/>
    </source>
</evidence>
<name>V9Z454_9ACTN</name>
<sequence>MKTKRKGVALAVAAGVVVALGGGVGVAVATDTTDSGSSVSCADQMGHQGTMHGGFMGQGAAITAAADYLGLSENDLHAQLQAGKSLADVAKAQGKSVSGLENSIVAAVKANLDSNTTLTADQKASMLAQVKEHVDEMVSATHTAGSGPMGHGMGMGGMRQ</sequence>
<accession>V9Z454</accession>
<gene>
    <name evidence="2" type="ORF">pFRL3_96</name>
</gene>